<evidence type="ECO:0000256" key="1">
    <source>
        <dbReference type="SAM" id="MobiDB-lite"/>
    </source>
</evidence>
<keyword evidence="3" id="KW-1185">Reference proteome</keyword>
<feature type="compositionally biased region" description="Basic and acidic residues" evidence="1">
    <location>
        <begin position="9"/>
        <end position="25"/>
    </location>
</feature>
<accession>A0AA35YVJ3</accession>
<protein>
    <submittedName>
        <fullName evidence="2">Uncharacterized protein</fullName>
    </submittedName>
</protein>
<feature type="region of interest" description="Disordered" evidence="1">
    <location>
        <begin position="1"/>
        <end position="27"/>
    </location>
</feature>
<evidence type="ECO:0000313" key="2">
    <source>
        <dbReference type="EMBL" id="CAI9281061.1"/>
    </source>
</evidence>
<evidence type="ECO:0000313" key="3">
    <source>
        <dbReference type="Proteomes" id="UP001177003"/>
    </source>
</evidence>
<organism evidence="2 3">
    <name type="scientific">Lactuca saligna</name>
    <name type="common">Willowleaf lettuce</name>
    <dbReference type="NCBI Taxonomy" id="75948"/>
    <lineage>
        <taxon>Eukaryota</taxon>
        <taxon>Viridiplantae</taxon>
        <taxon>Streptophyta</taxon>
        <taxon>Embryophyta</taxon>
        <taxon>Tracheophyta</taxon>
        <taxon>Spermatophyta</taxon>
        <taxon>Magnoliopsida</taxon>
        <taxon>eudicotyledons</taxon>
        <taxon>Gunneridae</taxon>
        <taxon>Pentapetalae</taxon>
        <taxon>asterids</taxon>
        <taxon>campanulids</taxon>
        <taxon>Asterales</taxon>
        <taxon>Asteraceae</taxon>
        <taxon>Cichorioideae</taxon>
        <taxon>Cichorieae</taxon>
        <taxon>Lactucinae</taxon>
        <taxon>Lactuca</taxon>
    </lineage>
</organism>
<dbReference type="Proteomes" id="UP001177003">
    <property type="component" value="Chromosome 4"/>
</dbReference>
<name>A0AA35YVJ3_LACSI</name>
<reference evidence="2" key="1">
    <citation type="submission" date="2023-04" db="EMBL/GenBank/DDBJ databases">
        <authorList>
            <person name="Vijverberg K."/>
            <person name="Xiong W."/>
            <person name="Schranz E."/>
        </authorList>
    </citation>
    <scope>NUCLEOTIDE SEQUENCE</scope>
</reference>
<sequence>MLFVIDEADNQRKEDRKGIRKEQRNKVLQRRRLATATHSTKDEPVQHEYTATTSHPEVLQPISTNPEVTFKIPVSLPILNDFFEDVSIPSPTTAISTPISIAPCPPISLGISQSPPPIFTDSTNTPTTTVEPPVTVNTSDVGQGIQDSLTILLTFGLKVMTKLLSHENACAFMEKFQSSFEYNIVKANEVISSLGSTLKIEKVKLEEVHTGLLSDHIEFNVNGLLYDIIETCDSMIMVKKHLSEKLGPVFAMLNRLESVPKFGSILKQVGEEDIGVDHLILSFYLKNMKTQYETWSARKIMAVNITGPIETTSFPNATFKVSRGSSSQFCKFTLTDLPCLNLYDWIMLYSFL</sequence>
<proteinExistence type="predicted"/>
<dbReference type="EMBL" id="OX465080">
    <property type="protein sequence ID" value="CAI9281061.1"/>
    <property type="molecule type" value="Genomic_DNA"/>
</dbReference>
<dbReference type="AlphaFoldDB" id="A0AA35YVJ3"/>
<gene>
    <name evidence="2" type="ORF">LSALG_LOCUS20777</name>
</gene>